<proteinExistence type="predicted"/>
<evidence type="ECO:0000313" key="2">
    <source>
        <dbReference type="Proteomes" id="UP001148737"/>
    </source>
</evidence>
<comment type="caution">
    <text evidence="1">The sequence shown here is derived from an EMBL/GenBank/DDBJ whole genome shotgun (WGS) entry which is preliminary data.</text>
</comment>
<accession>A0ACC1R1W0</accession>
<protein>
    <submittedName>
        <fullName evidence="1">Uncharacterized protein</fullName>
    </submittedName>
</protein>
<organism evidence="1 2">
    <name type="scientific">Lecanicillium saksenae</name>
    <dbReference type="NCBI Taxonomy" id="468837"/>
    <lineage>
        <taxon>Eukaryota</taxon>
        <taxon>Fungi</taxon>
        <taxon>Dikarya</taxon>
        <taxon>Ascomycota</taxon>
        <taxon>Pezizomycotina</taxon>
        <taxon>Sordariomycetes</taxon>
        <taxon>Hypocreomycetidae</taxon>
        <taxon>Hypocreales</taxon>
        <taxon>Cordycipitaceae</taxon>
        <taxon>Lecanicillium</taxon>
    </lineage>
</organism>
<gene>
    <name evidence="1" type="ORF">NLG97_g2126</name>
</gene>
<dbReference type="Proteomes" id="UP001148737">
    <property type="component" value="Unassembled WGS sequence"/>
</dbReference>
<dbReference type="EMBL" id="JANAKD010000135">
    <property type="protein sequence ID" value="KAJ3497142.1"/>
    <property type="molecule type" value="Genomic_DNA"/>
</dbReference>
<evidence type="ECO:0000313" key="1">
    <source>
        <dbReference type="EMBL" id="KAJ3497142.1"/>
    </source>
</evidence>
<name>A0ACC1R1W0_9HYPO</name>
<keyword evidence="2" id="KW-1185">Reference proteome</keyword>
<sequence length="894" mass="99315">MFCLDGLVMSVLNRTVLGLACLGTIKAYRNVIFSCRQFQGYEPVSSQLMMGSENINGARSVARLLDAVSSALATKLAQDDELLRTAATASTNPSVDASTALILQLRSDVSGAVTAEPHAVLTAFDLLMIETKKDCAALAEQITALPERCTATKAQPLLQLICEVGGTLGDGIARHHWINMSEAIKQVAASNSRFGASATAKIDEIATDVDILFKAILQLSPDVHHADIHECNSKDMVGLNLFTKSAADYWTRICVRAEHIEELLEQQVILSALHFWTIDNRKALIPKEHEDTFSWILDPTSIFSAWLSTSETLFWVSGKPGSGKSTALKYIAESPKTRELLATWAGSHRLIIADFYFWSSAANELQKSGQGLLRSLMFQILRQCPELGAVAFLNRSGSPKRWEPTFEELKCGLGRLLAQLPTLEIKLCLFIDGLDEFHGHPEDAIRLLQSMSIGNSSIKICVSSRPWVEFEQAFGRGNYRKLYMHELTKHDMHKYVEDELRRRGTESALLVGKIVEKAEGVFLWAFFVLKSLNEQPGPCQCDFIDKIPGNLEHYLERLICSTAPDQRAASAATFRVAITAVGKLPLRQYSLIHSQFVHPGGANRTENATASPSRDLLSVSEMEVALELLSCGLLRPTRSASQEVEFIHRTVADFLQSEKMMNLFRSWCELAVDEQICSTALIMLKTWPPVLPRDESQLLSTLHAFMSHAYRTPVKAQSLVLSELWNLIEQLQKRQPEEAVMLTVLGPGNYWAYDASLRFTFLYYCMSYGFGQYVYDQLTIHELGFAEPTGALLSGSLSWDPRVRPSVPAAPTKAIEPLLDMGLDCNTPWGDRNLTFWQQLVVSSYSKHLKGTLTTEDRLALELALAHGADPTATVEVFAKGVKAYSAEEIMRII</sequence>
<reference evidence="1" key="1">
    <citation type="submission" date="2022-07" db="EMBL/GenBank/DDBJ databases">
        <title>Genome Sequence of Lecanicillium saksenae.</title>
        <authorList>
            <person name="Buettner E."/>
        </authorList>
    </citation>
    <scope>NUCLEOTIDE SEQUENCE</scope>
    <source>
        <strain evidence="1">VT-O1</strain>
    </source>
</reference>